<evidence type="ECO:0000256" key="1">
    <source>
        <dbReference type="ARBA" id="ARBA00022729"/>
    </source>
</evidence>
<dbReference type="AlphaFoldDB" id="A0A1M4WPL5"/>
<proteinExistence type="predicted"/>
<feature type="signal peptide" evidence="2">
    <location>
        <begin position="1"/>
        <end position="27"/>
    </location>
</feature>
<dbReference type="RefSeq" id="WP_072955954.1">
    <property type="nucleotide sequence ID" value="NZ_FQUH01000003.1"/>
</dbReference>
<dbReference type="Pfam" id="PF04972">
    <property type="entry name" value="BON"/>
    <property type="match status" value="2"/>
</dbReference>
<gene>
    <name evidence="4" type="ORF">SAMN02745781_00856</name>
</gene>
<organism evidence="4 5">
    <name type="scientific">Vibrio gazogenes DSM 21264 = NBRC 103151</name>
    <dbReference type="NCBI Taxonomy" id="1123492"/>
    <lineage>
        <taxon>Bacteria</taxon>
        <taxon>Pseudomonadati</taxon>
        <taxon>Pseudomonadota</taxon>
        <taxon>Gammaproteobacteria</taxon>
        <taxon>Vibrionales</taxon>
        <taxon>Vibrionaceae</taxon>
        <taxon>Vibrio</taxon>
    </lineage>
</organism>
<feature type="domain" description="BON" evidence="3">
    <location>
        <begin position="45"/>
        <end position="113"/>
    </location>
</feature>
<evidence type="ECO:0000313" key="5">
    <source>
        <dbReference type="Proteomes" id="UP000184159"/>
    </source>
</evidence>
<dbReference type="PANTHER" id="PTHR34606:SF4">
    <property type="entry name" value="OUTER MEMBRANE LIPOPROTEIN DOLP"/>
    <property type="match status" value="1"/>
</dbReference>
<dbReference type="PROSITE" id="PS51257">
    <property type="entry name" value="PROKAR_LIPOPROTEIN"/>
    <property type="match status" value="1"/>
</dbReference>
<sequence length="194" mass="21560">MKNLTILITLSLAVMLSGCVGLFIAGAATTADIVTDPRTTQEIWDDNYIEAEITGLIRKPPYRGKTRIVSNSFRGVVVLMGQSQDDNLLKSLEKDVQQVKGVKEVHDQVRIRKPLSTSDISEDSWITTKVKSSLLTDNQLSGVKIKVITEDKEVFLFGYVTPEHGNHATEIARNISGVKRVIKAFQYSPSQQKK</sequence>
<dbReference type="EMBL" id="FQUH01000003">
    <property type="protein sequence ID" value="SHE83165.1"/>
    <property type="molecule type" value="Genomic_DNA"/>
</dbReference>
<keyword evidence="1 2" id="KW-0732">Signal</keyword>
<feature type="chain" id="PRO_5012160436" evidence="2">
    <location>
        <begin position="28"/>
        <end position="194"/>
    </location>
</feature>
<dbReference type="Proteomes" id="UP000184159">
    <property type="component" value="Unassembled WGS sequence"/>
</dbReference>
<dbReference type="PANTHER" id="PTHR34606">
    <property type="entry name" value="BON DOMAIN-CONTAINING PROTEIN"/>
    <property type="match status" value="1"/>
</dbReference>
<dbReference type="InterPro" id="IPR014004">
    <property type="entry name" value="Transpt-assoc_nodulatn_dom_bac"/>
</dbReference>
<reference evidence="5" key="1">
    <citation type="submission" date="2016-11" db="EMBL/GenBank/DDBJ databases">
        <authorList>
            <person name="Varghese N."/>
            <person name="Submissions S."/>
        </authorList>
    </citation>
    <scope>NUCLEOTIDE SEQUENCE [LARGE SCALE GENOMIC DNA]</scope>
    <source>
        <strain evidence="5">DSM 21264</strain>
    </source>
</reference>
<dbReference type="PROSITE" id="PS50914">
    <property type="entry name" value="BON"/>
    <property type="match status" value="2"/>
</dbReference>
<protein>
    <submittedName>
        <fullName evidence="4">Osmotically-inducible protein OsmY, contains BON domain</fullName>
    </submittedName>
</protein>
<dbReference type="InterPro" id="IPR051686">
    <property type="entry name" value="Lipoprotein_DolP"/>
</dbReference>
<evidence type="ECO:0000259" key="3">
    <source>
        <dbReference type="PROSITE" id="PS50914"/>
    </source>
</evidence>
<keyword evidence="5" id="KW-1185">Reference proteome</keyword>
<feature type="domain" description="BON" evidence="3">
    <location>
        <begin position="122"/>
        <end position="189"/>
    </location>
</feature>
<dbReference type="SMART" id="SM00749">
    <property type="entry name" value="BON"/>
    <property type="match status" value="2"/>
</dbReference>
<name>A0A1M4WPL5_VIBGA</name>
<evidence type="ECO:0000256" key="2">
    <source>
        <dbReference type="SAM" id="SignalP"/>
    </source>
</evidence>
<dbReference type="InterPro" id="IPR007055">
    <property type="entry name" value="BON_dom"/>
</dbReference>
<evidence type="ECO:0000313" key="4">
    <source>
        <dbReference type="EMBL" id="SHE83165.1"/>
    </source>
</evidence>
<accession>A0A1M4WPL5</accession>